<dbReference type="Proteomes" id="UP001066276">
    <property type="component" value="Chromosome 4_2"/>
</dbReference>
<keyword evidence="3 6" id="KW-0812">Transmembrane</keyword>
<accession>A0AAV7SPK5</accession>
<feature type="transmembrane region" description="Helical" evidence="6">
    <location>
        <begin position="64"/>
        <end position="87"/>
    </location>
</feature>
<evidence type="ECO:0000313" key="8">
    <source>
        <dbReference type="Proteomes" id="UP001066276"/>
    </source>
</evidence>
<dbReference type="SUPFAM" id="SSF161070">
    <property type="entry name" value="SNF-like"/>
    <property type="match status" value="1"/>
</dbReference>
<feature type="transmembrane region" description="Helical" evidence="6">
    <location>
        <begin position="34"/>
        <end position="52"/>
    </location>
</feature>
<reference evidence="7" key="1">
    <citation type="journal article" date="2022" name="bioRxiv">
        <title>Sequencing and chromosome-scale assembly of the giantPleurodeles waltlgenome.</title>
        <authorList>
            <person name="Brown T."/>
            <person name="Elewa A."/>
            <person name="Iarovenko S."/>
            <person name="Subramanian E."/>
            <person name="Araus A.J."/>
            <person name="Petzold A."/>
            <person name="Susuki M."/>
            <person name="Suzuki K.-i.T."/>
            <person name="Hayashi T."/>
            <person name="Toyoda A."/>
            <person name="Oliveira C."/>
            <person name="Osipova E."/>
            <person name="Leigh N.D."/>
            <person name="Simon A."/>
            <person name="Yun M.H."/>
        </authorList>
    </citation>
    <scope>NUCLEOTIDE SEQUENCE</scope>
    <source>
        <strain evidence="7">20211129_DDA</strain>
        <tissue evidence="7">Liver</tissue>
    </source>
</reference>
<dbReference type="GO" id="GO:0005886">
    <property type="term" value="C:plasma membrane"/>
    <property type="evidence" value="ECO:0007669"/>
    <property type="project" value="TreeGrafter"/>
</dbReference>
<evidence type="ECO:0000256" key="3">
    <source>
        <dbReference type="ARBA" id="ARBA00022692"/>
    </source>
</evidence>
<evidence type="ECO:0000313" key="7">
    <source>
        <dbReference type="EMBL" id="KAJ1165993.1"/>
    </source>
</evidence>
<proteinExistence type="predicted"/>
<organism evidence="7 8">
    <name type="scientific">Pleurodeles waltl</name>
    <name type="common">Iberian ribbed newt</name>
    <dbReference type="NCBI Taxonomy" id="8319"/>
    <lineage>
        <taxon>Eukaryota</taxon>
        <taxon>Metazoa</taxon>
        <taxon>Chordata</taxon>
        <taxon>Craniata</taxon>
        <taxon>Vertebrata</taxon>
        <taxon>Euteleostomi</taxon>
        <taxon>Amphibia</taxon>
        <taxon>Batrachia</taxon>
        <taxon>Caudata</taxon>
        <taxon>Salamandroidea</taxon>
        <taxon>Salamandridae</taxon>
        <taxon>Pleurodelinae</taxon>
        <taxon>Pleurodeles</taxon>
    </lineage>
</organism>
<dbReference type="AlphaFoldDB" id="A0AAV7SPK5"/>
<gene>
    <name evidence="7" type="ORF">NDU88_006406</name>
</gene>
<dbReference type="PANTHER" id="PTHR11616:SF289">
    <property type="entry name" value="TRANSPORTER"/>
    <property type="match status" value="1"/>
</dbReference>
<dbReference type="GO" id="GO:0042995">
    <property type="term" value="C:cell projection"/>
    <property type="evidence" value="ECO:0007669"/>
    <property type="project" value="TreeGrafter"/>
</dbReference>
<comment type="caution">
    <text evidence="7">The sequence shown here is derived from an EMBL/GenBank/DDBJ whole genome shotgun (WGS) entry which is preliminary data.</text>
</comment>
<dbReference type="PANTHER" id="PTHR11616">
    <property type="entry name" value="SODIUM/CHLORIDE DEPENDENT TRANSPORTER"/>
    <property type="match status" value="1"/>
</dbReference>
<dbReference type="InterPro" id="IPR000175">
    <property type="entry name" value="Na/ntran_symport"/>
</dbReference>
<keyword evidence="8" id="KW-1185">Reference proteome</keyword>
<comment type="subcellular location">
    <subcellularLocation>
        <location evidence="1">Membrane</location>
        <topology evidence="1">Multi-pass membrane protein</topology>
    </subcellularLocation>
</comment>
<protein>
    <submittedName>
        <fullName evidence="7">Uncharacterized protein</fullName>
    </submittedName>
</protein>
<evidence type="ECO:0000256" key="1">
    <source>
        <dbReference type="ARBA" id="ARBA00004141"/>
    </source>
</evidence>
<evidence type="ECO:0000256" key="4">
    <source>
        <dbReference type="ARBA" id="ARBA00022989"/>
    </source>
</evidence>
<dbReference type="GO" id="GO:0005332">
    <property type="term" value="F:gamma-aminobutyric acid:sodium:chloride symporter activity"/>
    <property type="evidence" value="ECO:0007669"/>
    <property type="project" value="TreeGrafter"/>
</dbReference>
<keyword evidence="2" id="KW-0813">Transport</keyword>
<dbReference type="Pfam" id="PF00209">
    <property type="entry name" value="SNF"/>
    <property type="match status" value="1"/>
</dbReference>
<dbReference type="EMBL" id="JANPWB010000008">
    <property type="protein sequence ID" value="KAJ1165993.1"/>
    <property type="molecule type" value="Genomic_DNA"/>
</dbReference>
<evidence type="ECO:0000256" key="5">
    <source>
        <dbReference type="ARBA" id="ARBA00023136"/>
    </source>
</evidence>
<sequence>METWEDLFVCVESIVTAVVDLFPNTFRKKNRRELLILFLSIFSYLIGLVMLTEGGVYVFQLFDYYAASGMCLLFVAIFETICIGWVYGADKFYDDIEHMIGYRPLLLIKYCWQFVTPAVCARWHQLTSSEVELPQRLPDPKNIFSDPSPSEAVHLAPAEHESNC</sequence>
<dbReference type="PROSITE" id="PS50267">
    <property type="entry name" value="NA_NEUROTRAN_SYMP_3"/>
    <property type="match status" value="1"/>
</dbReference>
<evidence type="ECO:0000256" key="6">
    <source>
        <dbReference type="SAM" id="Phobius"/>
    </source>
</evidence>
<keyword evidence="5 6" id="KW-0472">Membrane</keyword>
<keyword evidence="4 6" id="KW-1133">Transmembrane helix</keyword>
<evidence type="ECO:0000256" key="2">
    <source>
        <dbReference type="ARBA" id="ARBA00022448"/>
    </source>
</evidence>
<name>A0AAV7SPK5_PLEWA</name>
<dbReference type="InterPro" id="IPR037272">
    <property type="entry name" value="SNS_sf"/>
</dbReference>